<dbReference type="PANTHER" id="PTHR42879:SF2">
    <property type="entry name" value="3-OXOACYL-[ACYL-CARRIER-PROTEIN] REDUCTASE FABG"/>
    <property type="match status" value="1"/>
</dbReference>
<gene>
    <name evidence="2" type="ORF">D9R14_03770</name>
</gene>
<dbReference type="SUPFAM" id="SSF51735">
    <property type="entry name" value="NAD(P)-binding Rossmann-fold domains"/>
    <property type="match status" value="1"/>
</dbReference>
<reference evidence="2 3" key="1">
    <citation type="submission" date="2018-10" db="EMBL/GenBank/DDBJ databases">
        <title>Xanthobacter tagetidis genome sequencing and assembly.</title>
        <authorList>
            <person name="Maclea K.S."/>
            <person name="Goen A.E."/>
            <person name="Fatima S.A."/>
        </authorList>
    </citation>
    <scope>NUCLEOTIDE SEQUENCE [LARGE SCALE GENOMIC DNA]</scope>
    <source>
        <strain evidence="2 3">ATCC 700314</strain>
    </source>
</reference>
<dbReference type="NCBIfam" id="NF005559">
    <property type="entry name" value="PRK07231.1"/>
    <property type="match status" value="1"/>
</dbReference>
<comment type="caution">
    <text evidence="2">The sequence shown here is derived from an EMBL/GenBank/DDBJ whole genome shotgun (WGS) entry which is preliminary data.</text>
</comment>
<name>A0A3L7ANC6_9HYPH</name>
<accession>A0A3L7ANC6</accession>
<dbReference type="GO" id="GO:0032787">
    <property type="term" value="P:monocarboxylic acid metabolic process"/>
    <property type="evidence" value="ECO:0007669"/>
    <property type="project" value="UniProtKB-ARBA"/>
</dbReference>
<dbReference type="OrthoDB" id="7568484at2"/>
<dbReference type="AlphaFoldDB" id="A0A3L7ANC6"/>
<dbReference type="CDD" id="cd05233">
    <property type="entry name" value="SDR_c"/>
    <property type="match status" value="1"/>
</dbReference>
<protein>
    <submittedName>
        <fullName evidence="2">Glucose 1-dehydrogenase</fullName>
        <ecNumber evidence="2">1.1.1.47</ecNumber>
    </submittedName>
</protein>
<dbReference type="PANTHER" id="PTHR42879">
    <property type="entry name" value="3-OXOACYL-(ACYL-CARRIER-PROTEIN) REDUCTASE"/>
    <property type="match status" value="1"/>
</dbReference>
<dbReference type="EC" id="1.1.1.47" evidence="2"/>
<proteinExistence type="inferred from homology"/>
<evidence type="ECO:0000256" key="1">
    <source>
        <dbReference type="ARBA" id="ARBA00006484"/>
    </source>
</evidence>
<dbReference type="Proteomes" id="UP000269692">
    <property type="component" value="Unassembled WGS sequence"/>
</dbReference>
<dbReference type="RefSeq" id="WP_121621973.1">
    <property type="nucleotide sequence ID" value="NZ_JACIIW010000003.1"/>
</dbReference>
<dbReference type="GO" id="GO:0047936">
    <property type="term" value="F:glucose 1-dehydrogenase [NAD(P)+] activity"/>
    <property type="evidence" value="ECO:0007669"/>
    <property type="project" value="UniProtKB-EC"/>
</dbReference>
<dbReference type="PROSITE" id="PS00061">
    <property type="entry name" value="ADH_SHORT"/>
    <property type="match status" value="1"/>
</dbReference>
<comment type="similarity">
    <text evidence="1">Belongs to the short-chain dehydrogenases/reductases (SDR) family.</text>
</comment>
<dbReference type="FunFam" id="3.40.50.720:FF:000084">
    <property type="entry name" value="Short-chain dehydrogenase reductase"/>
    <property type="match status" value="1"/>
</dbReference>
<dbReference type="PRINTS" id="PR00081">
    <property type="entry name" value="GDHRDH"/>
</dbReference>
<dbReference type="Pfam" id="PF13561">
    <property type="entry name" value="adh_short_C2"/>
    <property type="match status" value="1"/>
</dbReference>
<evidence type="ECO:0000313" key="2">
    <source>
        <dbReference type="EMBL" id="RLP81121.1"/>
    </source>
</evidence>
<keyword evidence="2" id="KW-0560">Oxidoreductase</keyword>
<organism evidence="2 3">
    <name type="scientific">Xanthobacter tagetidis</name>
    <dbReference type="NCBI Taxonomy" id="60216"/>
    <lineage>
        <taxon>Bacteria</taxon>
        <taxon>Pseudomonadati</taxon>
        <taxon>Pseudomonadota</taxon>
        <taxon>Alphaproteobacteria</taxon>
        <taxon>Hyphomicrobiales</taxon>
        <taxon>Xanthobacteraceae</taxon>
        <taxon>Xanthobacter</taxon>
    </lineage>
</organism>
<dbReference type="PRINTS" id="PR00080">
    <property type="entry name" value="SDRFAMILY"/>
</dbReference>
<dbReference type="InterPro" id="IPR036291">
    <property type="entry name" value="NAD(P)-bd_dom_sf"/>
</dbReference>
<dbReference type="InterPro" id="IPR002347">
    <property type="entry name" value="SDR_fam"/>
</dbReference>
<sequence length="255" mass="26306">MRGLKDRVAIVTGAAGGIGQAICRRFVAEGVRLAAADVNGPALAGLAGELKASGGDVLPLAFDITRPEEVEAAVAQAQEAFGRIDILVNNAGWDIAKPFVETDPALWDKIIAINLVGPLNLHKAVLPRLIAGGGGKVVNIASDAGRVGSSGESVYSACKGGLIAFSKTIARECARDNVRVNVVCPGPTDTPLLRSFVGEGEFGQKIYDGLRKAIPLKRLGEPDDLPGIIAFLSSADADFITGQVISVSGGLTMHG</sequence>
<dbReference type="EMBL" id="RCTF01000002">
    <property type="protein sequence ID" value="RLP81121.1"/>
    <property type="molecule type" value="Genomic_DNA"/>
</dbReference>
<dbReference type="InterPro" id="IPR020904">
    <property type="entry name" value="Sc_DH/Rdtase_CS"/>
</dbReference>
<keyword evidence="3" id="KW-1185">Reference proteome</keyword>
<dbReference type="Gene3D" id="3.40.50.720">
    <property type="entry name" value="NAD(P)-binding Rossmann-like Domain"/>
    <property type="match status" value="1"/>
</dbReference>
<dbReference type="InterPro" id="IPR050259">
    <property type="entry name" value="SDR"/>
</dbReference>
<evidence type="ECO:0000313" key="3">
    <source>
        <dbReference type="Proteomes" id="UP000269692"/>
    </source>
</evidence>